<dbReference type="SMART" id="SM00450">
    <property type="entry name" value="RHOD"/>
    <property type="match status" value="1"/>
</dbReference>
<keyword evidence="3" id="KW-1185">Reference proteome</keyword>
<evidence type="ECO:0000259" key="1">
    <source>
        <dbReference type="PROSITE" id="PS50206"/>
    </source>
</evidence>
<dbReference type="InterPro" id="IPR036873">
    <property type="entry name" value="Rhodanese-like_dom_sf"/>
</dbReference>
<dbReference type="Pfam" id="PF00581">
    <property type="entry name" value="Rhodanese"/>
    <property type="match status" value="1"/>
</dbReference>
<sequence length="102" mass="10850">MEQPQVKCLDAAASWQLIDQGIPVIDVRSAAEFAAGHLQGATNVPLDSLSQWAQQQADKQQALLLYCGAGIRAQKGCDLLCEQGFMAVSNAGALKDLLSHRG</sequence>
<gene>
    <name evidence="2" type="ORF">JYB88_17175</name>
</gene>
<reference evidence="2 3" key="1">
    <citation type="submission" date="2021-03" db="EMBL/GenBank/DDBJ databases">
        <title>Novel species identification of genus Shewanella.</title>
        <authorList>
            <person name="Liu G."/>
            <person name="Zhang Q."/>
        </authorList>
    </citation>
    <scope>NUCLEOTIDE SEQUENCE [LARGE SCALE GENOMIC DNA]</scope>
    <source>
        <strain evidence="2 3">FJAT-53726</strain>
    </source>
</reference>
<dbReference type="PANTHER" id="PTHR45431:SF3">
    <property type="entry name" value="RHODANESE-LIKE DOMAIN-CONTAINING PROTEIN 15, CHLOROPLASTIC"/>
    <property type="match status" value="1"/>
</dbReference>
<dbReference type="CDD" id="cd00158">
    <property type="entry name" value="RHOD"/>
    <property type="match status" value="1"/>
</dbReference>
<dbReference type="PANTHER" id="PTHR45431">
    <property type="entry name" value="RHODANESE-LIKE DOMAIN-CONTAINING PROTEIN 15, CHLOROPLASTIC"/>
    <property type="match status" value="1"/>
</dbReference>
<dbReference type="InterPro" id="IPR001763">
    <property type="entry name" value="Rhodanese-like_dom"/>
</dbReference>
<dbReference type="InterPro" id="IPR052367">
    <property type="entry name" value="Thiosulfate_ST/Rhodanese-like"/>
</dbReference>
<dbReference type="SUPFAM" id="SSF52821">
    <property type="entry name" value="Rhodanese/Cell cycle control phosphatase"/>
    <property type="match status" value="1"/>
</dbReference>
<dbReference type="KEGG" id="scyp:JYB88_17175"/>
<name>A0A974XSZ1_9GAMM</name>
<dbReference type="PROSITE" id="PS50206">
    <property type="entry name" value="RHODANESE_3"/>
    <property type="match status" value="1"/>
</dbReference>
<proteinExistence type="predicted"/>
<dbReference type="AlphaFoldDB" id="A0A974XSZ1"/>
<accession>A0A974XSZ1</accession>
<dbReference type="EMBL" id="CP071504">
    <property type="protein sequence ID" value="QSX29889.1"/>
    <property type="molecule type" value="Genomic_DNA"/>
</dbReference>
<dbReference type="RefSeq" id="WP_207324914.1">
    <property type="nucleotide sequence ID" value="NZ_CP071504.1"/>
</dbReference>
<dbReference type="Gene3D" id="3.40.250.10">
    <property type="entry name" value="Rhodanese-like domain"/>
    <property type="match status" value="1"/>
</dbReference>
<evidence type="ECO:0000313" key="3">
    <source>
        <dbReference type="Proteomes" id="UP000663281"/>
    </source>
</evidence>
<protein>
    <submittedName>
        <fullName evidence="2">Rhodanese-like domain-containing protein</fullName>
    </submittedName>
</protein>
<evidence type="ECO:0000313" key="2">
    <source>
        <dbReference type="EMBL" id="QSX29889.1"/>
    </source>
</evidence>
<organism evidence="2 3">
    <name type="scientific">Shewanella cyperi</name>
    <dbReference type="NCBI Taxonomy" id="2814292"/>
    <lineage>
        <taxon>Bacteria</taxon>
        <taxon>Pseudomonadati</taxon>
        <taxon>Pseudomonadota</taxon>
        <taxon>Gammaproteobacteria</taxon>
        <taxon>Alteromonadales</taxon>
        <taxon>Shewanellaceae</taxon>
        <taxon>Shewanella</taxon>
    </lineage>
</organism>
<feature type="domain" description="Rhodanese" evidence="1">
    <location>
        <begin position="18"/>
        <end position="85"/>
    </location>
</feature>
<dbReference type="Proteomes" id="UP000663281">
    <property type="component" value="Chromosome"/>
</dbReference>